<organism evidence="1 2">
    <name type="scientific">Scutellospora calospora</name>
    <dbReference type="NCBI Taxonomy" id="85575"/>
    <lineage>
        <taxon>Eukaryota</taxon>
        <taxon>Fungi</taxon>
        <taxon>Fungi incertae sedis</taxon>
        <taxon>Mucoromycota</taxon>
        <taxon>Glomeromycotina</taxon>
        <taxon>Glomeromycetes</taxon>
        <taxon>Diversisporales</taxon>
        <taxon>Gigasporaceae</taxon>
        <taxon>Scutellospora</taxon>
    </lineage>
</organism>
<gene>
    <name evidence="1" type="ORF">SCALOS_LOCUS6972</name>
</gene>
<evidence type="ECO:0000313" key="1">
    <source>
        <dbReference type="EMBL" id="CAG8602405.1"/>
    </source>
</evidence>
<reference evidence="1" key="1">
    <citation type="submission" date="2021-06" db="EMBL/GenBank/DDBJ databases">
        <authorList>
            <person name="Kallberg Y."/>
            <person name="Tangrot J."/>
            <person name="Rosling A."/>
        </authorList>
    </citation>
    <scope>NUCLEOTIDE SEQUENCE</scope>
    <source>
        <strain evidence="1">AU212A</strain>
    </source>
</reference>
<comment type="caution">
    <text evidence="1">The sequence shown here is derived from an EMBL/GenBank/DDBJ whole genome shotgun (WGS) entry which is preliminary data.</text>
</comment>
<feature type="non-terminal residue" evidence="1">
    <location>
        <position position="1"/>
    </location>
</feature>
<name>A0ACA9MNU5_9GLOM</name>
<proteinExistence type="predicted"/>
<dbReference type="EMBL" id="CAJVPM010014650">
    <property type="protein sequence ID" value="CAG8602405.1"/>
    <property type="molecule type" value="Genomic_DNA"/>
</dbReference>
<keyword evidence="2" id="KW-1185">Reference proteome</keyword>
<accession>A0ACA9MNU5</accession>
<protein>
    <submittedName>
        <fullName evidence="1">2890_t:CDS:1</fullName>
    </submittedName>
</protein>
<evidence type="ECO:0000313" key="2">
    <source>
        <dbReference type="Proteomes" id="UP000789860"/>
    </source>
</evidence>
<dbReference type="Proteomes" id="UP000789860">
    <property type="component" value="Unassembled WGS sequence"/>
</dbReference>
<sequence length="131" mass="15122">DCEDIRNELHFKLPTYSLDIFHGTLKSEEKENILKKWENNKIQVIIATTAFGIGLDTSDVRLVLHYTFPINLIELIQQSGRAGHNGKQAQDIVFFSMRDLRTNYCIITGNQESNNEINSIDVTFENYLRES</sequence>